<evidence type="ECO:0000313" key="2">
    <source>
        <dbReference type="Proteomes" id="UP000238479"/>
    </source>
</evidence>
<organism evidence="1 2">
    <name type="scientific">Rosa chinensis</name>
    <name type="common">China rose</name>
    <dbReference type="NCBI Taxonomy" id="74649"/>
    <lineage>
        <taxon>Eukaryota</taxon>
        <taxon>Viridiplantae</taxon>
        <taxon>Streptophyta</taxon>
        <taxon>Embryophyta</taxon>
        <taxon>Tracheophyta</taxon>
        <taxon>Spermatophyta</taxon>
        <taxon>Magnoliopsida</taxon>
        <taxon>eudicotyledons</taxon>
        <taxon>Gunneridae</taxon>
        <taxon>Pentapetalae</taxon>
        <taxon>rosids</taxon>
        <taxon>fabids</taxon>
        <taxon>Rosales</taxon>
        <taxon>Rosaceae</taxon>
        <taxon>Rosoideae</taxon>
        <taxon>Rosoideae incertae sedis</taxon>
        <taxon>Rosa</taxon>
    </lineage>
</organism>
<dbReference type="Proteomes" id="UP000238479">
    <property type="component" value="Chromosome 2"/>
</dbReference>
<evidence type="ECO:0000313" key="1">
    <source>
        <dbReference type="EMBL" id="PRQ49489.1"/>
    </source>
</evidence>
<keyword evidence="2" id="KW-1185">Reference proteome</keyword>
<dbReference type="EMBL" id="PDCK01000040">
    <property type="protein sequence ID" value="PRQ49489.1"/>
    <property type="molecule type" value="Genomic_DNA"/>
</dbReference>
<protein>
    <submittedName>
        <fullName evidence="1">Uncharacterized protein</fullName>
    </submittedName>
</protein>
<name>A0A2P6RST2_ROSCH</name>
<dbReference type="Gramene" id="PRQ49489">
    <property type="protein sequence ID" value="PRQ49489"/>
    <property type="gene ID" value="RchiOBHm_Chr2g0122501"/>
</dbReference>
<dbReference type="AlphaFoldDB" id="A0A2P6RST2"/>
<sequence>MVAAPILLAEKERDGARDQMICPRVLVRDHCSRTGGPEDEEEYMLHVGPLLKCCFVGVRILFGVSGSLWVPGNDLPQSLKTLGYLMRFRSPKQLWVFFGSRPVWTKLMDFSSLEF</sequence>
<gene>
    <name evidence="1" type="ORF">RchiOBHm_Chr2g0122501</name>
</gene>
<proteinExistence type="predicted"/>
<comment type="caution">
    <text evidence="1">The sequence shown here is derived from an EMBL/GenBank/DDBJ whole genome shotgun (WGS) entry which is preliminary data.</text>
</comment>
<accession>A0A2P6RST2</accession>
<reference evidence="1 2" key="1">
    <citation type="journal article" date="2018" name="Nat. Genet.">
        <title>The Rosa genome provides new insights in the design of modern roses.</title>
        <authorList>
            <person name="Bendahmane M."/>
        </authorList>
    </citation>
    <scope>NUCLEOTIDE SEQUENCE [LARGE SCALE GENOMIC DNA]</scope>
    <source>
        <strain evidence="2">cv. Old Blush</strain>
    </source>
</reference>